<gene>
    <name evidence="3" type="ORF">ABIE21_002263</name>
</gene>
<comment type="caution">
    <text evidence="3">The sequence shown here is derived from an EMBL/GenBank/DDBJ whole genome shotgun (WGS) entry which is preliminary data.</text>
</comment>
<sequence length="113" mass="11849">MTDPTVPDPAPYSKPIPPATGTTAPTPSLSIISMILGILGLIIGFVGGGLLFSVGGVVLGHLGQRKEPEARGFWLTGLITGYIGILINVVVIIIWIIVLASLAGTGAYWYYDR</sequence>
<dbReference type="Proteomes" id="UP001549257">
    <property type="component" value="Unassembled WGS sequence"/>
</dbReference>
<dbReference type="EMBL" id="JBEPSJ010000002">
    <property type="protein sequence ID" value="MET4582753.1"/>
    <property type="molecule type" value="Genomic_DNA"/>
</dbReference>
<feature type="transmembrane region" description="Helical" evidence="2">
    <location>
        <begin position="72"/>
        <end position="103"/>
    </location>
</feature>
<name>A0ABV2QPG0_9MICO</name>
<organism evidence="3 4">
    <name type="scientific">Conyzicola nivalis</name>
    <dbReference type="NCBI Taxonomy" id="1477021"/>
    <lineage>
        <taxon>Bacteria</taxon>
        <taxon>Bacillati</taxon>
        <taxon>Actinomycetota</taxon>
        <taxon>Actinomycetes</taxon>
        <taxon>Micrococcales</taxon>
        <taxon>Microbacteriaceae</taxon>
        <taxon>Conyzicola</taxon>
    </lineage>
</organism>
<keyword evidence="2" id="KW-0812">Transmembrane</keyword>
<keyword evidence="2" id="KW-1133">Transmembrane helix</keyword>
<proteinExistence type="predicted"/>
<feature type="region of interest" description="Disordered" evidence="1">
    <location>
        <begin position="1"/>
        <end position="23"/>
    </location>
</feature>
<feature type="transmembrane region" description="Helical" evidence="2">
    <location>
        <begin position="31"/>
        <end position="60"/>
    </location>
</feature>
<evidence type="ECO:0000313" key="3">
    <source>
        <dbReference type="EMBL" id="MET4582753.1"/>
    </source>
</evidence>
<evidence type="ECO:0008006" key="5">
    <source>
        <dbReference type="Google" id="ProtNLM"/>
    </source>
</evidence>
<keyword evidence="2" id="KW-0472">Membrane</keyword>
<protein>
    <recommendedName>
        <fullName evidence="5">DUF4190 domain-containing protein</fullName>
    </recommendedName>
</protein>
<feature type="compositionally biased region" description="Pro residues" evidence="1">
    <location>
        <begin position="1"/>
        <end position="18"/>
    </location>
</feature>
<accession>A0ABV2QPG0</accession>
<evidence type="ECO:0000313" key="4">
    <source>
        <dbReference type="Proteomes" id="UP001549257"/>
    </source>
</evidence>
<keyword evidence="4" id="KW-1185">Reference proteome</keyword>
<evidence type="ECO:0000256" key="2">
    <source>
        <dbReference type="SAM" id="Phobius"/>
    </source>
</evidence>
<evidence type="ECO:0000256" key="1">
    <source>
        <dbReference type="SAM" id="MobiDB-lite"/>
    </source>
</evidence>
<dbReference type="RefSeq" id="WP_354024923.1">
    <property type="nucleotide sequence ID" value="NZ_JBEPSJ010000002.1"/>
</dbReference>
<reference evidence="3 4" key="1">
    <citation type="submission" date="2024-06" db="EMBL/GenBank/DDBJ databases">
        <title>Sorghum-associated microbial communities from plants grown in Nebraska, USA.</title>
        <authorList>
            <person name="Schachtman D."/>
        </authorList>
    </citation>
    <scope>NUCLEOTIDE SEQUENCE [LARGE SCALE GENOMIC DNA]</scope>
    <source>
        <strain evidence="3 4">2857</strain>
    </source>
</reference>